<dbReference type="PANTHER" id="PTHR10491:SF4">
    <property type="entry name" value="METHIONINE ADENOSYLTRANSFERASE 2 SUBUNIT BETA"/>
    <property type="match status" value="1"/>
</dbReference>
<dbReference type="Pfam" id="PF04321">
    <property type="entry name" value="RmlD_sub_bind"/>
    <property type="match status" value="1"/>
</dbReference>
<organism evidence="8 9">
    <name type="scientific">Limnobacter litoralis</name>
    <dbReference type="NCBI Taxonomy" id="481366"/>
    <lineage>
        <taxon>Bacteria</taxon>
        <taxon>Pseudomonadati</taxon>
        <taxon>Pseudomonadota</taxon>
        <taxon>Betaproteobacteria</taxon>
        <taxon>Burkholderiales</taxon>
        <taxon>Burkholderiaceae</taxon>
        <taxon>Limnobacter</taxon>
    </lineage>
</organism>
<evidence type="ECO:0000313" key="8">
    <source>
        <dbReference type="EMBL" id="GLR27416.1"/>
    </source>
</evidence>
<evidence type="ECO:0000313" key="9">
    <source>
        <dbReference type="Proteomes" id="UP001156664"/>
    </source>
</evidence>
<proteinExistence type="inferred from homology"/>
<evidence type="ECO:0000256" key="1">
    <source>
        <dbReference type="ARBA" id="ARBA00004781"/>
    </source>
</evidence>
<comment type="similarity">
    <text evidence="2 6">Belongs to the dTDP-4-dehydrorhamnose reductase family.</text>
</comment>
<dbReference type="RefSeq" id="WP_284282192.1">
    <property type="nucleotide sequence ID" value="NZ_BSOJ01000030.1"/>
</dbReference>
<gene>
    <name evidence="8" type="primary">rmlD</name>
    <name evidence="8" type="ORF">GCM10007875_25070</name>
</gene>
<dbReference type="NCBIfam" id="TIGR01214">
    <property type="entry name" value="rmlD"/>
    <property type="match status" value="1"/>
</dbReference>
<comment type="cofactor">
    <cofactor evidence="6">
        <name>Mg(2+)</name>
        <dbReference type="ChEBI" id="CHEBI:18420"/>
    </cofactor>
    <text evidence="6">Binds 1 Mg(2+) ion per monomer.</text>
</comment>
<dbReference type="Gene3D" id="3.90.25.10">
    <property type="entry name" value="UDP-galactose 4-epimerase, domain 1"/>
    <property type="match status" value="1"/>
</dbReference>
<evidence type="ECO:0000256" key="3">
    <source>
        <dbReference type="ARBA" id="ARBA00012929"/>
    </source>
</evidence>
<protein>
    <recommendedName>
        <fullName evidence="4 6">dTDP-4-dehydrorhamnose reductase</fullName>
        <ecNumber evidence="3 6">1.1.1.133</ecNumber>
    </recommendedName>
</protein>
<evidence type="ECO:0000256" key="2">
    <source>
        <dbReference type="ARBA" id="ARBA00010944"/>
    </source>
</evidence>
<comment type="catalytic activity">
    <reaction evidence="5 6">
        <text>dTDP-beta-L-rhamnose + NADP(+) = dTDP-4-dehydro-beta-L-rhamnose + NADPH + H(+)</text>
        <dbReference type="Rhea" id="RHEA:21796"/>
        <dbReference type="ChEBI" id="CHEBI:15378"/>
        <dbReference type="ChEBI" id="CHEBI:57510"/>
        <dbReference type="ChEBI" id="CHEBI:57783"/>
        <dbReference type="ChEBI" id="CHEBI:58349"/>
        <dbReference type="ChEBI" id="CHEBI:62830"/>
        <dbReference type="EC" id="1.1.1.133"/>
    </reaction>
</comment>
<dbReference type="PANTHER" id="PTHR10491">
    <property type="entry name" value="DTDP-4-DEHYDRORHAMNOSE REDUCTASE"/>
    <property type="match status" value="1"/>
</dbReference>
<comment type="function">
    <text evidence="6">Catalyzes the reduction of dTDP-6-deoxy-L-lyxo-4-hexulose to yield dTDP-L-rhamnose.</text>
</comment>
<comment type="caution">
    <text evidence="8">The sequence shown here is derived from an EMBL/GenBank/DDBJ whole genome shotgun (WGS) entry which is preliminary data.</text>
</comment>
<dbReference type="Gene3D" id="3.40.50.720">
    <property type="entry name" value="NAD(P)-binding Rossmann-like Domain"/>
    <property type="match status" value="1"/>
</dbReference>
<evidence type="ECO:0000256" key="5">
    <source>
        <dbReference type="ARBA" id="ARBA00048200"/>
    </source>
</evidence>
<dbReference type="InterPro" id="IPR005913">
    <property type="entry name" value="dTDP_dehydrorham_reduct"/>
</dbReference>
<evidence type="ECO:0000256" key="4">
    <source>
        <dbReference type="ARBA" id="ARBA00017099"/>
    </source>
</evidence>
<dbReference type="EC" id="1.1.1.133" evidence="3 6"/>
<keyword evidence="9" id="KW-1185">Reference proteome</keyword>
<sequence>MGIRVLVLGAQGQLGYVLGQHAKPALMETMSDCVCYGRDKVDFTQPEQIVAALKDVRPDVVINAAAYTAVEKAEQEPQLASQINGKAVGVLAEQCKKQGAVLVHYSTDYVFDGTANRPYQENDPINPLSVYGRSKAEGEQYLQEVGGNWLVFRTGWVYAQRGGNFCKTMIKLAQQRPELKVVNDQRGAPTPAAWLAELGLTVAGVVAQSRYRALGKLAPTFLPDYPAEVPAGEIFHASAAGETTWHEYATLALELAVKKGLVANMPAVLPVPTSSMNFAAARPAYSVLDNAKLREAFRVNPPDWAKGVRNLLATLEAGQL</sequence>
<evidence type="ECO:0000256" key="6">
    <source>
        <dbReference type="RuleBase" id="RU364082"/>
    </source>
</evidence>
<dbReference type="Proteomes" id="UP001156664">
    <property type="component" value="Unassembled WGS sequence"/>
</dbReference>
<dbReference type="InterPro" id="IPR029903">
    <property type="entry name" value="RmlD-like-bd"/>
</dbReference>
<keyword evidence="6" id="KW-0521">NADP</keyword>
<accession>A0ABQ5YW01</accession>
<evidence type="ECO:0000259" key="7">
    <source>
        <dbReference type="Pfam" id="PF04321"/>
    </source>
</evidence>
<feature type="domain" description="RmlD-like substrate binding" evidence="7">
    <location>
        <begin position="4"/>
        <end position="315"/>
    </location>
</feature>
<reference evidence="9" key="1">
    <citation type="journal article" date="2019" name="Int. J. Syst. Evol. Microbiol.">
        <title>The Global Catalogue of Microorganisms (GCM) 10K type strain sequencing project: providing services to taxonomists for standard genome sequencing and annotation.</title>
        <authorList>
            <consortium name="The Broad Institute Genomics Platform"/>
            <consortium name="The Broad Institute Genome Sequencing Center for Infectious Disease"/>
            <person name="Wu L."/>
            <person name="Ma J."/>
        </authorList>
    </citation>
    <scope>NUCLEOTIDE SEQUENCE [LARGE SCALE GENOMIC DNA]</scope>
    <source>
        <strain evidence="9">NBRC 105857</strain>
    </source>
</reference>
<dbReference type="CDD" id="cd05254">
    <property type="entry name" value="dTDP_HR_like_SDR_e"/>
    <property type="match status" value="1"/>
</dbReference>
<dbReference type="SUPFAM" id="SSF51735">
    <property type="entry name" value="NAD(P)-binding Rossmann-fold domains"/>
    <property type="match status" value="1"/>
</dbReference>
<name>A0ABQ5YW01_9BURK</name>
<comment type="pathway">
    <text evidence="1 6">Carbohydrate biosynthesis; dTDP-L-rhamnose biosynthesis.</text>
</comment>
<dbReference type="InterPro" id="IPR036291">
    <property type="entry name" value="NAD(P)-bd_dom_sf"/>
</dbReference>
<keyword evidence="6" id="KW-0560">Oxidoreductase</keyword>
<dbReference type="EMBL" id="BSOJ01000030">
    <property type="protein sequence ID" value="GLR27416.1"/>
    <property type="molecule type" value="Genomic_DNA"/>
</dbReference>